<proteinExistence type="predicted"/>
<reference evidence="1 2" key="1">
    <citation type="submission" date="2019-10" db="EMBL/GenBank/DDBJ databases">
        <title>Assembly and Annotation for the nematode Trichostrongylus colubriformis.</title>
        <authorList>
            <person name="Martin J."/>
        </authorList>
    </citation>
    <scope>NUCLEOTIDE SEQUENCE [LARGE SCALE GENOMIC DNA]</scope>
    <source>
        <strain evidence="1">G859</strain>
        <tissue evidence="1">Whole worm</tissue>
    </source>
</reference>
<evidence type="ECO:0000313" key="2">
    <source>
        <dbReference type="Proteomes" id="UP001331761"/>
    </source>
</evidence>
<comment type="caution">
    <text evidence="1">The sequence shown here is derived from an EMBL/GenBank/DDBJ whole genome shotgun (WGS) entry which is preliminary data.</text>
</comment>
<dbReference type="AlphaFoldDB" id="A0AAN8FZA2"/>
<dbReference type="Proteomes" id="UP001331761">
    <property type="component" value="Unassembled WGS sequence"/>
</dbReference>
<protein>
    <submittedName>
        <fullName evidence="1">Uncharacterized protein</fullName>
    </submittedName>
</protein>
<evidence type="ECO:0000313" key="1">
    <source>
        <dbReference type="EMBL" id="KAK5983600.1"/>
    </source>
</evidence>
<name>A0AAN8FZA2_TRICO</name>
<sequence length="61" mass="6986">MLTTSAESYDCGASFRSHSFEVYIREPHGFDKVNWMQYGTLERNQAKLCKSCPSKASFTSR</sequence>
<keyword evidence="2" id="KW-1185">Reference proteome</keyword>
<feature type="non-terminal residue" evidence="1">
    <location>
        <position position="61"/>
    </location>
</feature>
<dbReference type="EMBL" id="WIXE01003812">
    <property type="protein sequence ID" value="KAK5983600.1"/>
    <property type="molecule type" value="Genomic_DNA"/>
</dbReference>
<accession>A0AAN8FZA2</accession>
<organism evidence="1 2">
    <name type="scientific">Trichostrongylus colubriformis</name>
    <name type="common">Black scour worm</name>
    <dbReference type="NCBI Taxonomy" id="6319"/>
    <lineage>
        <taxon>Eukaryota</taxon>
        <taxon>Metazoa</taxon>
        <taxon>Ecdysozoa</taxon>
        <taxon>Nematoda</taxon>
        <taxon>Chromadorea</taxon>
        <taxon>Rhabditida</taxon>
        <taxon>Rhabditina</taxon>
        <taxon>Rhabditomorpha</taxon>
        <taxon>Strongyloidea</taxon>
        <taxon>Trichostrongylidae</taxon>
        <taxon>Trichostrongylus</taxon>
    </lineage>
</organism>
<gene>
    <name evidence="1" type="ORF">GCK32_020297</name>
</gene>